<dbReference type="PANTHER" id="PTHR43861">
    <property type="entry name" value="TRANS-ACONITATE 2-METHYLTRANSFERASE-RELATED"/>
    <property type="match status" value="1"/>
</dbReference>
<dbReference type="RefSeq" id="WP_073050170.1">
    <property type="nucleotide sequence ID" value="NZ_FQZL01000024.1"/>
</dbReference>
<name>A0A1M6K295_9FIRM</name>
<gene>
    <name evidence="3" type="ORF">SAMN02745751_02779</name>
</gene>
<keyword evidence="3" id="KW-0489">Methyltransferase</keyword>
<dbReference type="GO" id="GO:0008168">
    <property type="term" value="F:methyltransferase activity"/>
    <property type="evidence" value="ECO:0007669"/>
    <property type="project" value="UniProtKB-KW"/>
</dbReference>
<dbReference type="Gene3D" id="2.20.25.110">
    <property type="entry name" value="S-adenosyl-L-methionine-dependent methyltransferases"/>
    <property type="match status" value="1"/>
</dbReference>
<evidence type="ECO:0000313" key="3">
    <source>
        <dbReference type="EMBL" id="SHJ52982.1"/>
    </source>
</evidence>
<sequence length="241" mass="28148">MSYSEFAEIYDTMMEDIPYEKWVDFIKKNIRGGRILEIACGTGAVTRVLAAENYRITAFDVSEEMLVHAYEKLRKYPNVEILNMDMKNISLDRKFDVALCCCDGINYLIDDSELNEFFKSVYEHLDDKGVFIFDYSTIYKLENHLGNKTIVSEEDNIFMVWENEYDSEKNTCEMDITFFVRDDNGLYRRLNEHQVQRSYSIDKISGLLADAGFSNIRCYSGYSFDSSKPDDERTVIVCNKE</sequence>
<dbReference type="Proteomes" id="UP000184052">
    <property type="component" value="Unassembled WGS sequence"/>
</dbReference>
<dbReference type="OrthoDB" id="9811589at2"/>
<evidence type="ECO:0000256" key="1">
    <source>
        <dbReference type="ARBA" id="ARBA00022679"/>
    </source>
</evidence>
<dbReference type="Gene3D" id="3.40.50.150">
    <property type="entry name" value="Vaccinia Virus protein VP39"/>
    <property type="match status" value="1"/>
</dbReference>
<keyword evidence="1 3" id="KW-0808">Transferase</keyword>
<protein>
    <submittedName>
        <fullName evidence="3">Methyltransferase domain-containing protein</fullName>
    </submittedName>
</protein>
<dbReference type="AlphaFoldDB" id="A0A1M6K295"/>
<keyword evidence="4" id="KW-1185">Reference proteome</keyword>
<dbReference type="STRING" id="1121476.SAMN02745751_02779"/>
<accession>A0A1M6K295</accession>
<dbReference type="SUPFAM" id="SSF53335">
    <property type="entry name" value="S-adenosyl-L-methionine-dependent methyltransferases"/>
    <property type="match status" value="1"/>
</dbReference>
<organism evidence="3 4">
    <name type="scientific">Dethiosulfatibacter aminovorans DSM 17477</name>
    <dbReference type="NCBI Taxonomy" id="1121476"/>
    <lineage>
        <taxon>Bacteria</taxon>
        <taxon>Bacillati</taxon>
        <taxon>Bacillota</taxon>
        <taxon>Tissierellia</taxon>
        <taxon>Dethiosulfatibacter</taxon>
    </lineage>
</organism>
<dbReference type="GO" id="GO:0032259">
    <property type="term" value="P:methylation"/>
    <property type="evidence" value="ECO:0007669"/>
    <property type="project" value="UniProtKB-KW"/>
</dbReference>
<evidence type="ECO:0000313" key="4">
    <source>
        <dbReference type="Proteomes" id="UP000184052"/>
    </source>
</evidence>
<dbReference type="Pfam" id="PF13649">
    <property type="entry name" value="Methyltransf_25"/>
    <property type="match status" value="1"/>
</dbReference>
<dbReference type="InterPro" id="IPR041698">
    <property type="entry name" value="Methyltransf_25"/>
</dbReference>
<feature type="domain" description="Methyltransferase" evidence="2">
    <location>
        <begin position="35"/>
        <end position="129"/>
    </location>
</feature>
<dbReference type="InterPro" id="IPR029063">
    <property type="entry name" value="SAM-dependent_MTases_sf"/>
</dbReference>
<reference evidence="3 4" key="1">
    <citation type="submission" date="2016-11" db="EMBL/GenBank/DDBJ databases">
        <authorList>
            <person name="Jaros S."/>
            <person name="Januszkiewicz K."/>
            <person name="Wedrychowicz H."/>
        </authorList>
    </citation>
    <scope>NUCLEOTIDE SEQUENCE [LARGE SCALE GENOMIC DNA]</scope>
    <source>
        <strain evidence="3 4">DSM 17477</strain>
    </source>
</reference>
<dbReference type="EMBL" id="FQZL01000024">
    <property type="protein sequence ID" value="SHJ52982.1"/>
    <property type="molecule type" value="Genomic_DNA"/>
</dbReference>
<proteinExistence type="predicted"/>
<dbReference type="CDD" id="cd02440">
    <property type="entry name" value="AdoMet_MTases"/>
    <property type="match status" value="1"/>
</dbReference>
<evidence type="ECO:0000259" key="2">
    <source>
        <dbReference type="Pfam" id="PF13649"/>
    </source>
</evidence>